<evidence type="ECO:0000256" key="9">
    <source>
        <dbReference type="ARBA" id="ARBA00071648"/>
    </source>
</evidence>
<dbReference type="GO" id="GO:0006007">
    <property type="term" value="P:glucose catabolic process"/>
    <property type="evidence" value="ECO:0007669"/>
    <property type="project" value="InterPro"/>
</dbReference>
<comment type="cofactor">
    <cofactor evidence="10">
        <name>Mn(2+)</name>
        <dbReference type="ChEBI" id="CHEBI:29035"/>
    </cofactor>
    <text evidence="10">Binds 2 manganese ions per subunit.</text>
</comment>
<evidence type="ECO:0000313" key="16">
    <source>
        <dbReference type="EMBL" id="AZR72280.1"/>
    </source>
</evidence>
<evidence type="ECO:0000256" key="8">
    <source>
        <dbReference type="ARBA" id="ARBA00023235"/>
    </source>
</evidence>
<comment type="similarity">
    <text evidence="3 10">Belongs to the BPG-independent phosphoglycerate mutase family.</text>
</comment>
<dbReference type="Gene3D" id="3.40.720.10">
    <property type="entry name" value="Alkaline Phosphatase, subunit A"/>
    <property type="match status" value="1"/>
</dbReference>
<dbReference type="InterPro" id="IPR017850">
    <property type="entry name" value="Alkaline_phosphatase_core_sf"/>
</dbReference>
<protein>
    <recommendedName>
        <fullName evidence="9 10">2,3-bisphosphoglycerate-independent phosphoglycerate mutase</fullName>
        <shortName evidence="10">BPG-independent PGAM</shortName>
        <shortName evidence="10">Phosphoglyceromutase</shortName>
        <shortName evidence="10">iPGM</shortName>
        <ecNumber evidence="4 10">5.4.2.12</ecNumber>
    </recommendedName>
</protein>
<dbReference type="GO" id="GO:0005829">
    <property type="term" value="C:cytosol"/>
    <property type="evidence" value="ECO:0007669"/>
    <property type="project" value="TreeGrafter"/>
</dbReference>
<comment type="pathway">
    <text evidence="2 10">Carbohydrate degradation; glycolysis; pyruvate from D-glyceraldehyde 3-phosphate: step 3/5.</text>
</comment>
<evidence type="ECO:0000256" key="2">
    <source>
        <dbReference type="ARBA" id="ARBA00004798"/>
    </source>
</evidence>
<evidence type="ECO:0000256" key="4">
    <source>
        <dbReference type="ARBA" id="ARBA00012026"/>
    </source>
</evidence>
<feature type="binding site" evidence="10 13">
    <location>
        <position position="405"/>
    </location>
    <ligand>
        <name>Mn(2+)</name>
        <dbReference type="ChEBI" id="CHEBI:29035"/>
        <label>1</label>
    </ligand>
</feature>
<evidence type="ECO:0000256" key="10">
    <source>
        <dbReference type="HAMAP-Rule" id="MF_01038"/>
    </source>
</evidence>
<evidence type="ECO:0000256" key="11">
    <source>
        <dbReference type="PIRSR" id="PIRSR001492-1"/>
    </source>
</evidence>
<evidence type="ECO:0000259" key="14">
    <source>
        <dbReference type="Pfam" id="PF01676"/>
    </source>
</evidence>
<evidence type="ECO:0000259" key="15">
    <source>
        <dbReference type="Pfam" id="PF06415"/>
    </source>
</evidence>
<dbReference type="AlphaFoldDB" id="A0A3S9SVK6"/>
<accession>A0A3S9SVK6</accession>
<dbReference type="InterPro" id="IPR005995">
    <property type="entry name" value="Pgm_bpd_ind"/>
</dbReference>
<feature type="binding site" evidence="10 12">
    <location>
        <begin position="261"/>
        <end position="264"/>
    </location>
    <ligand>
        <name>substrate</name>
    </ligand>
</feature>
<keyword evidence="7 10" id="KW-0464">Manganese</keyword>
<feature type="domain" description="BPG-independent PGAM N-terminal" evidence="15">
    <location>
        <begin position="82"/>
        <end position="298"/>
    </location>
</feature>
<dbReference type="CDD" id="cd16010">
    <property type="entry name" value="iPGM"/>
    <property type="match status" value="1"/>
</dbReference>
<organism evidence="16 17">
    <name type="scientific">Anoxybacter fermentans</name>
    <dbReference type="NCBI Taxonomy" id="1323375"/>
    <lineage>
        <taxon>Bacteria</taxon>
        <taxon>Bacillati</taxon>
        <taxon>Bacillota</taxon>
        <taxon>Clostridia</taxon>
        <taxon>Halanaerobiales</taxon>
        <taxon>Anoxybacter</taxon>
    </lineage>
</organism>
<dbReference type="InterPro" id="IPR011258">
    <property type="entry name" value="BPG-indep_PGM_N"/>
</dbReference>
<evidence type="ECO:0000313" key="17">
    <source>
        <dbReference type="Proteomes" id="UP000267250"/>
    </source>
</evidence>
<sequence length="510" mass="56159">MRPKPLALIIMDGWGENPEKKGNAIKLADTPYIDSLFQKYPHTLIEASGKAVGLPEGQMGNSEVGHLNIGSGRIVYQDFTRISMAIESGEIFKNPVLKSGMEHAKAKGKALHLMGLLSDGGVHSHIDHLFGLLKMAKELEVEEVYIHAILDGRDTPPKSAKKYVQALEEKINELNVGTIATVSGRYYTMDRDQRWDRIEKSYRAMVFGEGKTTSSAIEAVEQAYASGETDEFVTPTVVVDEKGSPRGTIKEGDTVIFYNFRADRARQITRALALPEFDAFDRGKYLNLHYICMTEYDETFNLPIAFPPEEIKGTLAEVLSTAGLKQLRIAETEKYAHVTFFFNGGKEEPVEGEERRLIPSPKVATYDQKPSMSAFEVTDALIEEINKDIYDVIILNYANCDMVGHTGDLDAAIKAAEAVDQCLAKLIPIILDKGGQVLLTADHGNAEKMLEGDNPHTAHTTYPVPMIYIGGPEGVKLREGGILADIAPTMLEILGIGQPEEMTGKSLLVK</sequence>
<dbReference type="RefSeq" id="WP_127015614.1">
    <property type="nucleotide sequence ID" value="NZ_CP016379.1"/>
</dbReference>
<keyword evidence="6 10" id="KW-0324">Glycolysis</keyword>
<dbReference type="Gene3D" id="3.40.1450.10">
    <property type="entry name" value="BPG-independent phosphoglycerate mutase, domain B"/>
    <property type="match status" value="1"/>
</dbReference>
<dbReference type="FunFam" id="3.40.1450.10:FF:000001">
    <property type="entry name" value="2,3-bisphosphoglycerate-independent phosphoglycerate mutase"/>
    <property type="match status" value="1"/>
</dbReference>
<dbReference type="SUPFAM" id="SSF53649">
    <property type="entry name" value="Alkaline phosphatase-like"/>
    <property type="match status" value="1"/>
</dbReference>
<dbReference type="HAMAP" id="MF_01038">
    <property type="entry name" value="GpmI"/>
    <property type="match status" value="1"/>
</dbReference>
<feature type="binding site" evidence="10 13">
    <location>
        <position position="459"/>
    </location>
    <ligand>
        <name>Mn(2+)</name>
        <dbReference type="ChEBI" id="CHEBI:29035"/>
        <label>1</label>
    </ligand>
</feature>
<feature type="domain" description="Metalloenzyme" evidence="14">
    <location>
        <begin position="4"/>
        <end position="496"/>
    </location>
</feature>
<dbReference type="UniPathway" id="UPA00109">
    <property type="reaction ID" value="UER00186"/>
</dbReference>
<evidence type="ECO:0000256" key="1">
    <source>
        <dbReference type="ARBA" id="ARBA00000370"/>
    </source>
</evidence>
<keyword evidence="5 10" id="KW-0479">Metal-binding</keyword>
<dbReference type="PIRSF" id="PIRSF001492">
    <property type="entry name" value="IPGAM"/>
    <property type="match status" value="1"/>
</dbReference>
<dbReference type="GO" id="GO:0006096">
    <property type="term" value="P:glycolytic process"/>
    <property type="evidence" value="ECO:0007669"/>
    <property type="project" value="UniProtKB-UniRule"/>
</dbReference>
<feature type="binding site" evidence="10 12">
    <location>
        <position position="334"/>
    </location>
    <ligand>
        <name>substrate</name>
    </ligand>
</feature>
<dbReference type="GO" id="GO:0030145">
    <property type="term" value="F:manganese ion binding"/>
    <property type="evidence" value="ECO:0007669"/>
    <property type="project" value="UniProtKB-UniRule"/>
</dbReference>
<feature type="binding site" evidence="10 12">
    <location>
        <position position="123"/>
    </location>
    <ligand>
        <name>substrate</name>
    </ligand>
</feature>
<feature type="binding site" evidence="10 12">
    <location>
        <position position="185"/>
    </location>
    <ligand>
        <name>substrate</name>
    </ligand>
</feature>
<dbReference type="InterPro" id="IPR036646">
    <property type="entry name" value="PGAM_B_sf"/>
</dbReference>
<dbReference type="Proteomes" id="UP000267250">
    <property type="component" value="Chromosome"/>
</dbReference>
<dbReference type="InterPro" id="IPR006124">
    <property type="entry name" value="Metalloenzyme"/>
</dbReference>
<keyword evidence="8 10" id="KW-0413">Isomerase</keyword>
<dbReference type="SUPFAM" id="SSF64158">
    <property type="entry name" value="2,3-Bisphosphoglycerate-independent phosphoglycerate mutase, substrate-binding domain"/>
    <property type="match status" value="1"/>
</dbReference>
<evidence type="ECO:0000256" key="13">
    <source>
        <dbReference type="PIRSR" id="PIRSR001492-3"/>
    </source>
</evidence>
<keyword evidence="17" id="KW-1185">Reference proteome</keyword>
<evidence type="ECO:0000256" key="5">
    <source>
        <dbReference type="ARBA" id="ARBA00022723"/>
    </source>
</evidence>
<reference evidence="16 17" key="1">
    <citation type="submission" date="2016-07" db="EMBL/GenBank/DDBJ databases">
        <title>Genome and transcriptome analysis of iron-reducing fermentative bacteria Anoxybacter fermentans.</title>
        <authorList>
            <person name="Zeng X."/>
            <person name="Shao Z."/>
        </authorList>
    </citation>
    <scope>NUCLEOTIDE SEQUENCE [LARGE SCALE GENOMIC DNA]</scope>
    <source>
        <strain evidence="16 17">DY22613</strain>
    </source>
</reference>
<feature type="binding site" evidence="10 13">
    <location>
        <position position="443"/>
    </location>
    <ligand>
        <name>Mn(2+)</name>
        <dbReference type="ChEBI" id="CHEBI:29035"/>
        <label>2</label>
    </ligand>
</feature>
<dbReference type="NCBIfam" id="TIGR01307">
    <property type="entry name" value="pgm_bpd_ind"/>
    <property type="match status" value="1"/>
</dbReference>
<evidence type="ECO:0000256" key="7">
    <source>
        <dbReference type="ARBA" id="ARBA00023211"/>
    </source>
</evidence>
<name>A0A3S9SVK6_9FIRM</name>
<feature type="binding site" evidence="10 12">
    <location>
        <position position="191"/>
    </location>
    <ligand>
        <name>substrate</name>
    </ligand>
</feature>
<dbReference type="Pfam" id="PF01676">
    <property type="entry name" value="Metalloenzyme"/>
    <property type="match status" value="1"/>
</dbReference>
<dbReference type="KEGG" id="aft:BBF96_02030"/>
<feature type="binding site" evidence="10 12">
    <location>
        <begin position="153"/>
        <end position="154"/>
    </location>
    <ligand>
        <name>substrate</name>
    </ligand>
</feature>
<comment type="catalytic activity">
    <reaction evidence="1 10">
        <text>(2R)-2-phosphoglycerate = (2R)-3-phosphoglycerate</text>
        <dbReference type="Rhea" id="RHEA:15901"/>
        <dbReference type="ChEBI" id="CHEBI:58272"/>
        <dbReference type="ChEBI" id="CHEBI:58289"/>
        <dbReference type="EC" id="5.4.2.12"/>
    </reaction>
</comment>
<comment type="function">
    <text evidence="10">Catalyzes the interconversion of 2-phosphoglycerate and 3-phosphoglycerate.</text>
</comment>
<feature type="binding site" evidence="10 13">
    <location>
        <position position="442"/>
    </location>
    <ligand>
        <name>Mn(2+)</name>
        <dbReference type="ChEBI" id="CHEBI:29035"/>
        <label>2</label>
    </ligand>
</feature>
<feature type="binding site" evidence="10 13">
    <location>
        <position position="62"/>
    </location>
    <ligand>
        <name>Mn(2+)</name>
        <dbReference type="ChEBI" id="CHEBI:29035"/>
        <label>2</label>
    </ligand>
</feature>
<proteinExistence type="inferred from homology"/>
<evidence type="ECO:0000256" key="12">
    <source>
        <dbReference type="PIRSR" id="PIRSR001492-2"/>
    </source>
</evidence>
<dbReference type="PANTHER" id="PTHR31637:SF0">
    <property type="entry name" value="2,3-BISPHOSPHOGLYCERATE-INDEPENDENT PHOSPHOGLYCERATE MUTASE"/>
    <property type="match status" value="1"/>
</dbReference>
<comment type="subunit">
    <text evidence="10">Monomer.</text>
</comment>
<feature type="binding site" evidence="10 13">
    <location>
        <position position="401"/>
    </location>
    <ligand>
        <name>Mn(2+)</name>
        <dbReference type="ChEBI" id="CHEBI:29035"/>
        <label>1</label>
    </ligand>
</feature>
<dbReference type="OrthoDB" id="9800863at2"/>
<evidence type="ECO:0000256" key="3">
    <source>
        <dbReference type="ARBA" id="ARBA00008819"/>
    </source>
</evidence>
<dbReference type="EMBL" id="CP016379">
    <property type="protein sequence ID" value="AZR72280.1"/>
    <property type="molecule type" value="Genomic_DNA"/>
</dbReference>
<dbReference type="Pfam" id="PF06415">
    <property type="entry name" value="iPGM_N"/>
    <property type="match status" value="1"/>
</dbReference>
<feature type="binding site" evidence="10 13">
    <location>
        <position position="12"/>
    </location>
    <ligand>
        <name>Mn(2+)</name>
        <dbReference type="ChEBI" id="CHEBI:29035"/>
        <label>2</label>
    </ligand>
</feature>
<dbReference type="GO" id="GO:0004619">
    <property type="term" value="F:phosphoglycerate mutase activity"/>
    <property type="evidence" value="ECO:0007669"/>
    <property type="project" value="UniProtKB-UniRule"/>
</dbReference>
<dbReference type="EC" id="5.4.2.12" evidence="4 10"/>
<feature type="active site" description="Phosphoserine intermediate" evidence="10 11">
    <location>
        <position position="62"/>
    </location>
</feature>
<evidence type="ECO:0000256" key="6">
    <source>
        <dbReference type="ARBA" id="ARBA00023152"/>
    </source>
</evidence>
<dbReference type="PANTHER" id="PTHR31637">
    <property type="entry name" value="2,3-BISPHOSPHOGLYCERATE-INDEPENDENT PHOSPHOGLYCERATE MUTASE"/>
    <property type="match status" value="1"/>
</dbReference>
<gene>
    <name evidence="10" type="primary">gpmI</name>
    <name evidence="16" type="ORF">BBF96_02030</name>
</gene>